<dbReference type="Proteomes" id="UP000306319">
    <property type="component" value="Unassembled WGS sequence"/>
</dbReference>
<gene>
    <name evidence="1" type="primary">feoB</name>
    <name evidence="1" type="ORF">E5331_19915</name>
</gene>
<evidence type="ECO:0000313" key="1">
    <source>
        <dbReference type="EMBL" id="TGY75414.1"/>
    </source>
</evidence>
<reference evidence="1" key="1">
    <citation type="submission" date="2019-04" db="EMBL/GenBank/DDBJ databases">
        <title>Microbes associate with the intestines of laboratory mice.</title>
        <authorList>
            <person name="Navarre W."/>
            <person name="Wong E."/>
            <person name="Huang K."/>
            <person name="Tropini C."/>
            <person name="Ng K."/>
            <person name="Yu B."/>
        </authorList>
    </citation>
    <scope>NUCLEOTIDE SEQUENCE</scope>
    <source>
        <strain evidence="1">NM04_E33</strain>
    </source>
</reference>
<comment type="caution">
    <text evidence="1">The sequence shown here is derived from an EMBL/GenBank/DDBJ whole genome shotgun (WGS) entry which is preliminary data.</text>
</comment>
<evidence type="ECO:0000313" key="2">
    <source>
        <dbReference type="Proteomes" id="UP000306319"/>
    </source>
</evidence>
<organism evidence="1 2">
    <name type="scientific">Lepagella muris</name>
    <dbReference type="NCBI Taxonomy" id="3032870"/>
    <lineage>
        <taxon>Bacteria</taxon>
        <taxon>Pseudomonadati</taxon>
        <taxon>Bacteroidota</taxon>
        <taxon>Bacteroidia</taxon>
        <taxon>Bacteroidales</taxon>
        <taxon>Muribaculaceae</taxon>
        <taxon>Lepagella</taxon>
    </lineage>
</organism>
<proteinExistence type="predicted"/>
<dbReference type="EMBL" id="SRYB01000062">
    <property type="protein sequence ID" value="TGY75414.1"/>
    <property type="molecule type" value="Genomic_DNA"/>
</dbReference>
<sequence>MRLSDLNPGETGVITKILGHGAFRKRVMEMGFVKGREVTMILNAPLQDPIKFRLMDYEVSLRKSEAHLIEIISYDEWERHLEHELHIDVENGEENNHSVPHDKIINIALVGNPNCGKTSLFNIVSGAHEHVGNYAGVTVGAKSGTMKYKGYQFNIVDLPGTYSLSAYSPEELYVMRYLREETPDVIVNVVVASNLERNLYLTSELIDMNRSMVIALNMYDELEKNKSTLEYKQLGKMLGVPIVPTKAYTGWGIDNLLDTIIEVYELRNPDTRHIHIKLRTEIEDGVRQLVDSFKIDSTLSPKFSPRYLAIKMLEKDPEVERILKDYPNYHEWERIRNRANEKIERELGDDANAIIAAEKYGFIQGALAETLQNGKTETENSTKIIDTFVTNKLFGFPIFLLIMWLMFWATFQIGSYPMEWIEMFVGWLSGKLGESMADGPLKDLILDGIIGGVGGVIVFLPNILILYAFISFMEDSGYMARVAFIMDKLMHKMGLHGKSFIPLVMGFGCNVPAIMSTRIIESQSSRLITILINPFVSCSARIPIYVLLSGAFFPKYGAWIFTGLYILGVVVAVVTAKILRKFWFKRDETPFVMELPPYRIPTAKATVRNMWSKAKQYLQKMGGIILIASIFIWALSYFPHFNLEDIPQQYISEAISEMPPETVANHDSDELRELVVNEYQQSNSILGHIGKFVEPVMQPMDFGWKTCCSLLAGCAAKEVVVSTLGVLYVGDDDTELLADRLTKTSEITGHAPFNAASALAFMVFVLLYFPCIATVTAIVKETGSWKYGVFVILYNTMIAWILSFVVYRIAILFA</sequence>
<name>A0AC61RCH0_9BACT</name>
<accession>A0AC61RCH0</accession>
<keyword evidence="2" id="KW-1185">Reference proteome</keyword>
<protein>
    <submittedName>
        <fullName evidence="1">Ferrous iron transport protein B</fullName>
    </submittedName>
</protein>